<name>A0ABU5T5H7_9MICC</name>
<dbReference type="InterPro" id="IPR029063">
    <property type="entry name" value="SAM-dependent_MTases_sf"/>
</dbReference>
<evidence type="ECO:0000313" key="2">
    <source>
        <dbReference type="Proteomes" id="UP001304769"/>
    </source>
</evidence>
<dbReference type="Proteomes" id="UP001304769">
    <property type="component" value="Unassembled WGS sequence"/>
</dbReference>
<sequence length="113" mass="12479">MLDVLADDFGGPYDAVFANAVLLHVERGRLERVLRVAAHAVNEGGILAATFKKGDGEGWSDRKLEGPRYFTYWREEALRRVLASSGWSPLRIADSTAPGAPERWITVLARAAR</sequence>
<keyword evidence="2" id="KW-1185">Reference proteome</keyword>
<dbReference type="RefSeq" id="WP_323278759.1">
    <property type="nucleotide sequence ID" value="NZ_JAYGGQ010000005.1"/>
</dbReference>
<dbReference type="EMBL" id="JAYGGQ010000005">
    <property type="protein sequence ID" value="MEA5454914.1"/>
    <property type="molecule type" value="Genomic_DNA"/>
</dbReference>
<evidence type="ECO:0000313" key="1">
    <source>
        <dbReference type="EMBL" id="MEA5454914.1"/>
    </source>
</evidence>
<reference evidence="1 2" key="1">
    <citation type="submission" date="2023-12" db="EMBL/GenBank/DDBJ databases">
        <title>Sinomonas terricola sp. nov, isolated from litchi orchard soil in Guangdong, PR China.</title>
        <authorList>
            <person name="Jiaxin W."/>
            <person name="Yang Z."/>
            <person name="Honghui Z."/>
        </authorList>
    </citation>
    <scope>NUCLEOTIDE SEQUENCE [LARGE SCALE GENOMIC DNA]</scope>
    <source>
        <strain evidence="1 2">JGH33</strain>
    </source>
</reference>
<dbReference type="Gene3D" id="3.40.50.150">
    <property type="entry name" value="Vaccinia Virus protein VP39"/>
    <property type="match status" value="1"/>
</dbReference>
<proteinExistence type="predicted"/>
<organism evidence="1 2">
    <name type="scientific">Sinomonas terricola</name>
    <dbReference type="NCBI Taxonomy" id="3110330"/>
    <lineage>
        <taxon>Bacteria</taxon>
        <taxon>Bacillati</taxon>
        <taxon>Actinomycetota</taxon>
        <taxon>Actinomycetes</taxon>
        <taxon>Micrococcales</taxon>
        <taxon>Micrococcaceae</taxon>
        <taxon>Sinomonas</taxon>
    </lineage>
</organism>
<comment type="caution">
    <text evidence="1">The sequence shown here is derived from an EMBL/GenBank/DDBJ whole genome shotgun (WGS) entry which is preliminary data.</text>
</comment>
<evidence type="ECO:0008006" key="3">
    <source>
        <dbReference type="Google" id="ProtNLM"/>
    </source>
</evidence>
<accession>A0ABU5T5H7</accession>
<gene>
    <name evidence="1" type="ORF">SPF06_09300</name>
</gene>
<dbReference type="SUPFAM" id="SSF53335">
    <property type="entry name" value="S-adenosyl-L-methionine-dependent methyltransferases"/>
    <property type="match status" value="1"/>
</dbReference>
<protein>
    <recommendedName>
        <fullName evidence="3">Methyltransferase type 11 domain-containing protein</fullName>
    </recommendedName>
</protein>